<organism evidence="2 3">
    <name type="scientific">Eumeta variegata</name>
    <name type="common">Bagworm moth</name>
    <name type="synonym">Eumeta japonica</name>
    <dbReference type="NCBI Taxonomy" id="151549"/>
    <lineage>
        <taxon>Eukaryota</taxon>
        <taxon>Metazoa</taxon>
        <taxon>Ecdysozoa</taxon>
        <taxon>Arthropoda</taxon>
        <taxon>Hexapoda</taxon>
        <taxon>Insecta</taxon>
        <taxon>Pterygota</taxon>
        <taxon>Neoptera</taxon>
        <taxon>Endopterygota</taxon>
        <taxon>Lepidoptera</taxon>
        <taxon>Glossata</taxon>
        <taxon>Ditrysia</taxon>
        <taxon>Tineoidea</taxon>
        <taxon>Psychidae</taxon>
        <taxon>Oiketicinae</taxon>
        <taxon>Eumeta</taxon>
    </lineage>
</organism>
<dbReference type="EMBL" id="BGZK01000742">
    <property type="protein sequence ID" value="GBP58677.1"/>
    <property type="molecule type" value="Genomic_DNA"/>
</dbReference>
<name>A0A4C1X8W7_EUMVA</name>
<comment type="caution">
    <text evidence="2">The sequence shown here is derived from an EMBL/GenBank/DDBJ whole genome shotgun (WGS) entry which is preliminary data.</text>
</comment>
<gene>
    <name evidence="2" type="ORF">EVAR_97080_1</name>
</gene>
<feature type="compositionally biased region" description="Basic residues" evidence="1">
    <location>
        <begin position="18"/>
        <end position="39"/>
    </location>
</feature>
<evidence type="ECO:0000313" key="2">
    <source>
        <dbReference type="EMBL" id="GBP58677.1"/>
    </source>
</evidence>
<keyword evidence="3" id="KW-1185">Reference proteome</keyword>
<dbReference type="AlphaFoldDB" id="A0A4C1X8W7"/>
<dbReference type="OrthoDB" id="8193815at2759"/>
<reference evidence="2 3" key="1">
    <citation type="journal article" date="2019" name="Commun. Biol.">
        <title>The bagworm genome reveals a unique fibroin gene that provides high tensile strength.</title>
        <authorList>
            <person name="Kono N."/>
            <person name="Nakamura H."/>
            <person name="Ohtoshi R."/>
            <person name="Tomita M."/>
            <person name="Numata K."/>
            <person name="Arakawa K."/>
        </authorList>
    </citation>
    <scope>NUCLEOTIDE SEQUENCE [LARGE SCALE GENOMIC DNA]</scope>
</reference>
<sequence length="91" mass="11051">MASDKKYNKQTFSMPACSRKKYGRDQKKRKSKVGLKHKTKVQDETERIRKQKWIWAGHMIRGKNKWSKIDIQWYPRRWKKNEREATKKVGG</sequence>
<accession>A0A4C1X8W7</accession>
<evidence type="ECO:0000256" key="1">
    <source>
        <dbReference type="SAM" id="MobiDB-lite"/>
    </source>
</evidence>
<dbReference type="Proteomes" id="UP000299102">
    <property type="component" value="Unassembled WGS sequence"/>
</dbReference>
<evidence type="ECO:0000313" key="3">
    <source>
        <dbReference type="Proteomes" id="UP000299102"/>
    </source>
</evidence>
<protein>
    <submittedName>
        <fullName evidence="2">Uncharacterized protein</fullName>
    </submittedName>
</protein>
<feature type="region of interest" description="Disordered" evidence="1">
    <location>
        <begin position="1"/>
        <end position="43"/>
    </location>
</feature>
<proteinExistence type="predicted"/>